<keyword evidence="3" id="KW-1003">Cell membrane</keyword>
<dbReference type="PROSITE" id="PS50850">
    <property type="entry name" value="MFS"/>
    <property type="match status" value="1"/>
</dbReference>
<dbReference type="RefSeq" id="WP_158672727.1">
    <property type="nucleotide sequence ID" value="NZ_CP019655.1"/>
</dbReference>
<feature type="domain" description="Major facilitator superfamily (MFS) profile" evidence="8">
    <location>
        <begin position="234"/>
        <end position="427"/>
    </location>
</feature>
<dbReference type="InterPro" id="IPR036259">
    <property type="entry name" value="MFS_trans_sf"/>
</dbReference>
<dbReference type="AlphaFoldDB" id="A0A2L1UAE9"/>
<evidence type="ECO:0000256" key="5">
    <source>
        <dbReference type="ARBA" id="ARBA00022989"/>
    </source>
</evidence>
<protein>
    <submittedName>
        <fullName evidence="9">ATPase, AAA family</fullName>
    </submittedName>
</protein>
<dbReference type="InterPro" id="IPR020846">
    <property type="entry name" value="MFS_dom"/>
</dbReference>
<dbReference type="GO" id="GO:0022857">
    <property type="term" value="F:transmembrane transporter activity"/>
    <property type="evidence" value="ECO:0007669"/>
    <property type="project" value="InterPro"/>
</dbReference>
<feature type="transmembrane region" description="Helical" evidence="7">
    <location>
        <begin position="360"/>
        <end position="379"/>
    </location>
</feature>
<feature type="transmembrane region" description="Helical" evidence="7">
    <location>
        <begin position="323"/>
        <end position="348"/>
    </location>
</feature>
<evidence type="ECO:0000256" key="1">
    <source>
        <dbReference type="ARBA" id="ARBA00004651"/>
    </source>
</evidence>
<dbReference type="Gene3D" id="1.20.1250.20">
    <property type="entry name" value="MFS general substrate transporter like domains"/>
    <property type="match status" value="1"/>
</dbReference>
<dbReference type="Proteomes" id="UP000239833">
    <property type="component" value="Chromosome"/>
</dbReference>
<evidence type="ECO:0000259" key="8">
    <source>
        <dbReference type="PROSITE" id="PS50850"/>
    </source>
</evidence>
<feature type="transmembrane region" description="Helical" evidence="7">
    <location>
        <begin position="105"/>
        <end position="125"/>
    </location>
</feature>
<keyword evidence="5 7" id="KW-1133">Transmembrane helix</keyword>
<keyword evidence="2" id="KW-0813">Transport</keyword>
<evidence type="ECO:0000313" key="10">
    <source>
        <dbReference type="Proteomes" id="UP000239833"/>
    </source>
</evidence>
<feature type="transmembrane region" description="Helical" evidence="7">
    <location>
        <begin position="175"/>
        <end position="193"/>
    </location>
</feature>
<evidence type="ECO:0000256" key="3">
    <source>
        <dbReference type="ARBA" id="ARBA00022475"/>
    </source>
</evidence>
<dbReference type="PANTHER" id="PTHR23513">
    <property type="entry name" value="INTEGRAL MEMBRANE EFFLUX PROTEIN-RELATED"/>
    <property type="match status" value="1"/>
</dbReference>
<feature type="transmembrane region" description="Helical" evidence="7">
    <location>
        <begin position="299"/>
        <end position="317"/>
    </location>
</feature>
<evidence type="ECO:0000313" key="9">
    <source>
        <dbReference type="EMBL" id="AVF25115.1"/>
    </source>
</evidence>
<dbReference type="InterPro" id="IPR011701">
    <property type="entry name" value="MFS"/>
</dbReference>
<dbReference type="GO" id="GO:0005886">
    <property type="term" value="C:plasma membrane"/>
    <property type="evidence" value="ECO:0007669"/>
    <property type="project" value="UniProtKB-SubCell"/>
</dbReference>
<organism evidence="9 10">
    <name type="scientific">Paenibacillus larvae subsp. larvae</name>
    <dbReference type="NCBI Taxonomy" id="147375"/>
    <lineage>
        <taxon>Bacteria</taxon>
        <taxon>Bacillati</taxon>
        <taxon>Bacillota</taxon>
        <taxon>Bacilli</taxon>
        <taxon>Bacillales</taxon>
        <taxon>Paenibacillaceae</taxon>
        <taxon>Paenibacillus</taxon>
    </lineage>
</organism>
<accession>A0A2L1UAE9</accession>
<dbReference type="GeneID" id="64217731"/>
<keyword evidence="4 7" id="KW-0812">Transmembrane</keyword>
<feature type="transmembrane region" description="Helical" evidence="7">
    <location>
        <begin position="48"/>
        <end position="73"/>
    </location>
</feature>
<gene>
    <name evidence="9" type="ORF">ERICIII_00908</name>
</gene>
<evidence type="ECO:0000256" key="6">
    <source>
        <dbReference type="ARBA" id="ARBA00023136"/>
    </source>
</evidence>
<feature type="transmembrane region" description="Helical" evidence="7">
    <location>
        <begin position="272"/>
        <end position="292"/>
    </location>
</feature>
<evidence type="ECO:0000256" key="7">
    <source>
        <dbReference type="SAM" id="Phobius"/>
    </source>
</evidence>
<name>A0A2L1UAE9_9BACL</name>
<reference evidence="10" key="1">
    <citation type="submission" date="2017-02" db="EMBL/GenBank/DDBJ databases">
        <title>Delineation of Paenibacillus larvae strains originating from foulbrood outbreaks.</title>
        <authorList>
            <person name="Beims H."/>
            <person name="Bunk B."/>
            <person name="Sproeer C."/>
            <person name="Mohr K.I."/>
            <person name="Pradella S."/>
            <person name="Guenther G."/>
            <person name="Rohde M."/>
            <person name="von der Ohe W."/>
            <person name="Steinert M."/>
        </authorList>
    </citation>
    <scope>NUCLEOTIDE SEQUENCE [LARGE SCALE GENOMIC DNA]</scope>
    <source>
        <strain evidence="10">Eric_III</strain>
    </source>
</reference>
<evidence type="ECO:0000256" key="2">
    <source>
        <dbReference type="ARBA" id="ARBA00022448"/>
    </source>
</evidence>
<feature type="transmembrane region" description="Helical" evidence="7">
    <location>
        <begin position="391"/>
        <end position="410"/>
    </location>
</feature>
<feature type="transmembrane region" description="Helical" evidence="7">
    <location>
        <begin position="16"/>
        <end position="42"/>
    </location>
</feature>
<dbReference type="Pfam" id="PF07690">
    <property type="entry name" value="MFS_1"/>
    <property type="match status" value="1"/>
</dbReference>
<dbReference type="SUPFAM" id="SSF103473">
    <property type="entry name" value="MFS general substrate transporter"/>
    <property type="match status" value="1"/>
</dbReference>
<proteinExistence type="predicted"/>
<dbReference type="CDD" id="cd06173">
    <property type="entry name" value="MFS_MefA_like"/>
    <property type="match status" value="1"/>
</dbReference>
<keyword evidence="6 7" id="KW-0472">Membrane</keyword>
<dbReference type="PANTHER" id="PTHR23513:SF6">
    <property type="entry name" value="MAJOR FACILITATOR SUPERFAMILY ASSOCIATED DOMAIN-CONTAINING PROTEIN"/>
    <property type="match status" value="1"/>
</dbReference>
<feature type="transmembrane region" description="Helical" evidence="7">
    <location>
        <begin position="235"/>
        <end position="252"/>
    </location>
</feature>
<sequence>MKWFSEYKSLFRYKGFFSLLLGAFFSNIGHSIALISIIWMIYQKTNDPFTIVVTLICLEVPTIVFGPILGVLLDKYRTSMLMGIANLSRSVLFVFLIFIPLKNYITYSVFFILLTISSSVIPITRSGEYVLLNKLIPKEKLVSANSIMNIQFDLAFTFGPMLGGGLMVINIGNSIFIINAIFLFCSSILYFFVKEQELSEKCTDDLKNKKASIKSKEWWQEFIEGIKFIKSNKTILYLVFINFLWNFSIWGTSPTLSPVYARDYLNIGAEGYGMLAATSSVGIIVGSFLVGLKKINYPPTTIVFISIALHSLLYSLLATQNQLIGAITVSVLGGIMSAPAMIYHRTALQTIVPEEKMGRIFTVSSTAGAAGFPIGNFLAAYSIEILGKQSMIWAFVINGSLVLLLSILFLTSINYKGGNYGITSNDD</sequence>
<evidence type="ECO:0000256" key="4">
    <source>
        <dbReference type="ARBA" id="ARBA00022692"/>
    </source>
</evidence>
<dbReference type="EMBL" id="CP019655">
    <property type="protein sequence ID" value="AVF25115.1"/>
    <property type="molecule type" value="Genomic_DNA"/>
</dbReference>
<comment type="subcellular location">
    <subcellularLocation>
        <location evidence="1">Cell membrane</location>
        <topology evidence="1">Multi-pass membrane protein</topology>
    </subcellularLocation>
</comment>